<dbReference type="Pfam" id="PF00566">
    <property type="entry name" value="RabGAP-TBC"/>
    <property type="match status" value="1"/>
</dbReference>
<name>A0AAX4HEV2_9ASCO</name>
<dbReference type="FunFam" id="1.10.472.80:FF:000026">
    <property type="entry name" value="Mitotic check point protein (Bub2)"/>
    <property type="match status" value="1"/>
</dbReference>
<feature type="domain" description="Rab-GAP TBC" evidence="6">
    <location>
        <begin position="45"/>
        <end position="234"/>
    </location>
</feature>
<dbReference type="Gene3D" id="1.10.8.270">
    <property type="entry name" value="putative rabgap domain of human tbc1 domain family member 14 like domains"/>
    <property type="match status" value="1"/>
</dbReference>
<evidence type="ECO:0000256" key="2">
    <source>
        <dbReference type="ARBA" id="ARBA00022490"/>
    </source>
</evidence>
<reference evidence="7 8" key="1">
    <citation type="submission" date="2023-10" db="EMBL/GenBank/DDBJ databases">
        <title>Draft Genome Sequence of Candida saopaulonensis from a very Premature Infant with Sepsis.</title>
        <authorList>
            <person name="Ning Y."/>
            <person name="Dai R."/>
            <person name="Xiao M."/>
            <person name="Xu Y."/>
            <person name="Yan Q."/>
            <person name="Zhang L."/>
        </authorList>
    </citation>
    <scope>NUCLEOTIDE SEQUENCE [LARGE SCALE GENOMIC DNA]</scope>
    <source>
        <strain evidence="7 8">19XY460</strain>
    </source>
</reference>
<comment type="similarity">
    <text evidence="5">Belongs to the BUB2 family.</text>
</comment>
<evidence type="ECO:0000313" key="8">
    <source>
        <dbReference type="Proteomes" id="UP001338582"/>
    </source>
</evidence>
<dbReference type="GO" id="GO:0031030">
    <property type="term" value="P:negative regulation of septation initiation signaling"/>
    <property type="evidence" value="ECO:0007669"/>
    <property type="project" value="TreeGrafter"/>
</dbReference>
<dbReference type="GO" id="GO:1990334">
    <property type="term" value="C:Bfa1-Bub2 complex"/>
    <property type="evidence" value="ECO:0007669"/>
    <property type="project" value="UniProtKB-ARBA"/>
</dbReference>
<dbReference type="PANTHER" id="PTHR22957">
    <property type="entry name" value="TBC1 DOMAIN FAMILY MEMBER GTPASE-ACTIVATING PROTEIN"/>
    <property type="match status" value="1"/>
</dbReference>
<organism evidence="7 8">
    <name type="scientific">Australozyma saopauloensis</name>
    <dbReference type="NCBI Taxonomy" id="291208"/>
    <lineage>
        <taxon>Eukaryota</taxon>
        <taxon>Fungi</taxon>
        <taxon>Dikarya</taxon>
        <taxon>Ascomycota</taxon>
        <taxon>Saccharomycotina</taxon>
        <taxon>Pichiomycetes</taxon>
        <taxon>Metschnikowiaceae</taxon>
        <taxon>Australozyma</taxon>
    </lineage>
</organism>
<evidence type="ECO:0000256" key="3">
    <source>
        <dbReference type="ARBA" id="ARBA00023212"/>
    </source>
</evidence>
<protein>
    <recommendedName>
        <fullName evidence="6">Rab-GAP TBC domain-containing protein</fullName>
    </recommendedName>
</protein>
<dbReference type="KEGG" id="asau:88175396"/>
<dbReference type="FunFam" id="1.10.8.270:FF:000035">
    <property type="entry name" value="Cell cycle arrest protein BUB2"/>
    <property type="match status" value="1"/>
</dbReference>
<dbReference type="InterPro" id="IPR000195">
    <property type="entry name" value="Rab-GAP-TBC_dom"/>
</dbReference>
<evidence type="ECO:0000313" key="7">
    <source>
        <dbReference type="EMBL" id="WPK26964.1"/>
    </source>
</evidence>
<dbReference type="SUPFAM" id="SSF47923">
    <property type="entry name" value="Ypt/Rab-GAP domain of gyp1p"/>
    <property type="match status" value="2"/>
</dbReference>
<dbReference type="Gene3D" id="1.10.472.80">
    <property type="entry name" value="Ypt/Rab-GAP domain of gyp1p, domain 3"/>
    <property type="match status" value="1"/>
</dbReference>
<accession>A0AAX4HEV2</accession>
<dbReference type="GO" id="GO:0005096">
    <property type="term" value="F:GTPase activator activity"/>
    <property type="evidence" value="ECO:0007669"/>
    <property type="project" value="TreeGrafter"/>
</dbReference>
<sequence>MELMGRRKDDIEEFLELPDPTSRYSNFLYLRYMIFAEGLGIPEGYDHCPYRPYVWSVLCEVPLYPTKQYLKLVSTIKDKLSPELYQKIRNDTFRTLKNDQMFHLKVSEEALIRILAAIAITIPNKARYVQGMNVLLAPIAYTYYRSEPQAFAVLHHLVTKQIPLYITPNLDGVHTALSLVDLVLRIIDPELSQFLDSKLLKAEIYAFPSILTLCTCTPPLSSLFRLWDFMFAYGTHLNILFIVAQLKINRSVILRSPQPMRILRNFPNLDEENIIKLSLLIIKKLPKEVYDLIVRHGFDPEVPYELKSYLASQRR</sequence>
<gene>
    <name evidence="7" type="ORF">PUMCH_004335</name>
</gene>
<evidence type="ECO:0000256" key="4">
    <source>
        <dbReference type="ARBA" id="ARBA00023306"/>
    </source>
</evidence>
<dbReference type="GO" id="GO:0044732">
    <property type="term" value="C:mitotic spindle pole body"/>
    <property type="evidence" value="ECO:0007669"/>
    <property type="project" value="TreeGrafter"/>
</dbReference>
<dbReference type="GeneID" id="88175396"/>
<dbReference type="Proteomes" id="UP001338582">
    <property type="component" value="Chromosome 5"/>
</dbReference>
<evidence type="ECO:0000256" key="5">
    <source>
        <dbReference type="ARBA" id="ARBA00061049"/>
    </source>
</evidence>
<dbReference type="InterPro" id="IPR035969">
    <property type="entry name" value="Rab-GAP_TBC_sf"/>
</dbReference>
<proteinExistence type="inferred from homology"/>
<dbReference type="PROSITE" id="PS50086">
    <property type="entry name" value="TBC_RABGAP"/>
    <property type="match status" value="1"/>
</dbReference>
<keyword evidence="8" id="KW-1185">Reference proteome</keyword>
<dbReference type="RefSeq" id="XP_062879343.1">
    <property type="nucleotide sequence ID" value="XM_063023273.1"/>
</dbReference>
<keyword evidence="3" id="KW-0206">Cytoskeleton</keyword>
<dbReference type="SMART" id="SM00164">
    <property type="entry name" value="TBC"/>
    <property type="match status" value="1"/>
</dbReference>
<keyword evidence="4" id="KW-0131">Cell cycle</keyword>
<comment type="subcellular location">
    <subcellularLocation>
        <location evidence="1">Cytoplasm</location>
        <location evidence="1">Cytoskeleton</location>
    </subcellularLocation>
</comment>
<evidence type="ECO:0000259" key="6">
    <source>
        <dbReference type="PROSITE" id="PS50086"/>
    </source>
</evidence>
<dbReference type="EMBL" id="CP138898">
    <property type="protein sequence ID" value="WPK26964.1"/>
    <property type="molecule type" value="Genomic_DNA"/>
</dbReference>
<keyword evidence="2" id="KW-0963">Cytoplasm</keyword>
<dbReference type="AlphaFoldDB" id="A0AAX4HEV2"/>
<evidence type="ECO:0000256" key="1">
    <source>
        <dbReference type="ARBA" id="ARBA00004245"/>
    </source>
</evidence>
<dbReference type="PANTHER" id="PTHR22957:SF263">
    <property type="entry name" value="MITOTIC CHECK POINT PROTEIN BUB2"/>
    <property type="match status" value="1"/>
</dbReference>